<evidence type="ECO:0000259" key="1">
    <source>
        <dbReference type="Pfam" id="PF18029"/>
    </source>
</evidence>
<evidence type="ECO:0000313" key="3">
    <source>
        <dbReference type="Proteomes" id="UP001501624"/>
    </source>
</evidence>
<dbReference type="RefSeq" id="WP_020422225.1">
    <property type="nucleotide sequence ID" value="NZ_BAABCM010000002.1"/>
</dbReference>
<feature type="domain" description="Glyoxalase-like" evidence="1">
    <location>
        <begin position="8"/>
        <end position="116"/>
    </location>
</feature>
<dbReference type="Pfam" id="PF18029">
    <property type="entry name" value="Glyoxalase_6"/>
    <property type="match status" value="1"/>
</dbReference>
<dbReference type="PANTHER" id="PTHR35908">
    <property type="entry name" value="HYPOTHETICAL FUSION PROTEIN"/>
    <property type="match status" value="1"/>
</dbReference>
<dbReference type="InterPro" id="IPR041581">
    <property type="entry name" value="Glyoxalase_6"/>
</dbReference>
<dbReference type="Gene3D" id="3.10.180.10">
    <property type="entry name" value="2,3-Dihydroxybiphenyl 1,2-Dioxygenase, domain 1"/>
    <property type="match status" value="1"/>
</dbReference>
<accession>A0ABP7HT52</accession>
<name>A0ABP7HT52_9PSEU</name>
<comment type="caution">
    <text evidence="2">The sequence shown here is derived from an EMBL/GenBank/DDBJ whole genome shotgun (WGS) entry which is preliminary data.</text>
</comment>
<protein>
    <submittedName>
        <fullName evidence="2">VOC family protein</fullName>
    </submittedName>
</protein>
<keyword evidence="3" id="KW-1185">Reference proteome</keyword>
<evidence type="ECO:0000313" key="2">
    <source>
        <dbReference type="EMBL" id="GAA3803751.1"/>
    </source>
</evidence>
<gene>
    <name evidence="2" type="ORF">GCM10022380_21590</name>
</gene>
<dbReference type="InterPro" id="IPR029068">
    <property type="entry name" value="Glyas_Bleomycin-R_OHBP_Dase"/>
</dbReference>
<dbReference type="PANTHER" id="PTHR35908:SF1">
    <property type="entry name" value="CONSERVED PROTEIN"/>
    <property type="match status" value="1"/>
</dbReference>
<proteinExistence type="predicted"/>
<sequence>MRSRILAVAVDCHDAEALARFWSRALGYEEIRRWRDDKGVEYVNVGSDDQEMLVFQPVGEDKVVKNRLHLDLAPEGGSQADEVARLVELGARVLSDDDGLPWVVLADPEGNEFCVLPPREAG</sequence>
<reference evidence="3" key="1">
    <citation type="journal article" date="2019" name="Int. J. Syst. Evol. Microbiol.">
        <title>The Global Catalogue of Microorganisms (GCM) 10K type strain sequencing project: providing services to taxonomists for standard genome sequencing and annotation.</title>
        <authorList>
            <consortium name="The Broad Institute Genomics Platform"/>
            <consortium name="The Broad Institute Genome Sequencing Center for Infectious Disease"/>
            <person name="Wu L."/>
            <person name="Ma J."/>
        </authorList>
    </citation>
    <scope>NUCLEOTIDE SEQUENCE [LARGE SCALE GENOMIC DNA]</scope>
    <source>
        <strain evidence="3">JCM 17017</strain>
    </source>
</reference>
<dbReference type="CDD" id="cd06587">
    <property type="entry name" value="VOC"/>
    <property type="match status" value="1"/>
</dbReference>
<dbReference type="Proteomes" id="UP001501624">
    <property type="component" value="Unassembled WGS sequence"/>
</dbReference>
<dbReference type="EMBL" id="BAABCM010000002">
    <property type="protein sequence ID" value="GAA3803751.1"/>
    <property type="molecule type" value="Genomic_DNA"/>
</dbReference>
<organism evidence="2 3">
    <name type="scientific">Amycolatopsis tucumanensis</name>
    <dbReference type="NCBI Taxonomy" id="401106"/>
    <lineage>
        <taxon>Bacteria</taxon>
        <taxon>Bacillati</taxon>
        <taxon>Actinomycetota</taxon>
        <taxon>Actinomycetes</taxon>
        <taxon>Pseudonocardiales</taxon>
        <taxon>Pseudonocardiaceae</taxon>
        <taxon>Amycolatopsis</taxon>
    </lineage>
</organism>
<dbReference type="SUPFAM" id="SSF54593">
    <property type="entry name" value="Glyoxalase/Bleomycin resistance protein/Dihydroxybiphenyl dioxygenase"/>
    <property type="match status" value="1"/>
</dbReference>